<protein>
    <submittedName>
        <fullName evidence="2">Uncharacterized protein</fullName>
    </submittedName>
</protein>
<proteinExistence type="predicted"/>
<gene>
    <name evidence="2" type="ORF">TSIB3V08_LOCUS1438</name>
</gene>
<dbReference type="AlphaFoldDB" id="A0A7R9AMJ1"/>
<dbReference type="EMBL" id="OC000407">
    <property type="protein sequence ID" value="CAD7257163.1"/>
    <property type="molecule type" value="Genomic_DNA"/>
</dbReference>
<evidence type="ECO:0000313" key="2">
    <source>
        <dbReference type="EMBL" id="CAD7257163.1"/>
    </source>
</evidence>
<name>A0A7R9AMJ1_TIMSH</name>
<feature type="region of interest" description="Disordered" evidence="1">
    <location>
        <begin position="56"/>
        <end position="79"/>
    </location>
</feature>
<organism evidence="2">
    <name type="scientific">Timema shepardi</name>
    <name type="common">Walking stick</name>
    <dbReference type="NCBI Taxonomy" id="629360"/>
    <lineage>
        <taxon>Eukaryota</taxon>
        <taxon>Metazoa</taxon>
        <taxon>Ecdysozoa</taxon>
        <taxon>Arthropoda</taxon>
        <taxon>Hexapoda</taxon>
        <taxon>Insecta</taxon>
        <taxon>Pterygota</taxon>
        <taxon>Neoptera</taxon>
        <taxon>Polyneoptera</taxon>
        <taxon>Phasmatodea</taxon>
        <taxon>Timematodea</taxon>
        <taxon>Timematoidea</taxon>
        <taxon>Timematidae</taxon>
        <taxon>Timema</taxon>
    </lineage>
</organism>
<reference evidence="2" key="1">
    <citation type="submission" date="2020-11" db="EMBL/GenBank/DDBJ databases">
        <authorList>
            <person name="Tran Van P."/>
        </authorList>
    </citation>
    <scope>NUCLEOTIDE SEQUENCE</scope>
</reference>
<sequence>MYIVAALNPRFFIYRYIYIDKYIYRIHKRFQLLRTACNNMDDKKKPVELEEVNPHLRGGGVETHLGKTTPSSPDRDSNLDLPVLSSRAQHDKRVSQLRHQVVFSELLRISTNLNCIKKAKIGIKITLEDKIELLIKFIFDLTSIFVLSEMAEDKEIEVQIVVE</sequence>
<evidence type="ECO:0000256" key="1">
    <source>
        <dbReference type="SAM" id="MobiDB-lite"/>
    </source>
</evidence>
<accession>A0A7R9AMJ1</accession>